<proteinExistence type="predicted"/>
<organism evidence="1 2">
    <name type="scientific">Thermoactinomyces daqus</name>
    <dbReference type="NCBI Taxonomy" id="1329516"/>
    <lineage>
        <taxon>Bacteria</taxon>
        <taxon>Bacillati</taxon>
        <taxon>Bacillota</taxon>
        <taxon>Bacilli</taxon>
        <taxon>Bacillales</taxon>
        <taxon>Thermoactinomycetaceae</taxon>
        <taxon>Thermoactinomyces</taxon>
    </lineage>
</organism>
<dbReference type="RefSeq" id="WP_033099772.1">
    <property type="nucleotide sequence ID" value="NZ_JACEIP010000026.1"/>
</dbReference>
<accession>A0A7W1XCH9</accession>
<evidence type="ECO:0000313" key="2">
    <source>
        <dbReference type="Proteomes" id="UP000530514"/>
    </source>
</evidence>
<dbReference type="EMBL" id="JACEIP010000026">
    <property type="protein sequence ID" value="MBA4544044.1"/>
    <property type="molecule type" value="Genomic_DNA"/>
</dbReference>
<gene>
    <name evidence="1" type="ORF">H1164_14245</name>
</gene>
<keyword evidence="2" id="KW-1185">Reference proteome</keyword>
<sequence length="115" mass="13643">MNNNDALYQDLVNTINQTVGRRAVSVRKMKQLIAEARRIRMQYGVMGLWSYAQQLPEHFFTREELEKLQNSPRLYELSDKMVDAMVVEQVITPTEARMIKRTIYRNWGNWAGTYR</sequence>
<reference evidence="1 2" key="1">
    <citation type="submission" date="2020-07" db="EMBL/GenBank/DDBJ databases">
        <authorList>
            <person name="Feng H."/>
        </authorList>
    </citation>
    <scope>NUCLEOTIDE SEQUENCE [LARGE SCALE GENOMIC DNA]</scope>
    <source>
        <strain evidence="2">s-11</strain>
    </source>
</reference>
<dbReference type="AlphaFoldDB" id="A0A7W1XCH9"/>
<protein>
    <submittedName>
        <fullName evidence="1">Uncharacterized protein</fullName>
    </submittedName>
</protein>
<name>A0A7W1XCH9_9BACL</name>
<evidence type="ECO:0000313" key="1">
    <source>
        <dbReference type="EMBL" id="MBA4544044.1"/>
    </source>
</evidence>
<comment type="caution">
    <text evidence="1">The sequence shown here is derived from an EMBL/GenBank/DDBJ whole genome shotgun (WGS) entry which is preliminary data.</text>
</comment>
<dbReference type="OrthoDB" id="2988973at2"/>
<dbReference type="Proteomes" id="UP000530514">
    <property type="component" value="Unassembled WGS sequence"/>
</dbReference>